<dbReference type="AlphaFoldDB" id="A0A2U2PH99"/>
<keyword evidence="2" id="KW-1185">Reference proteome</keyword>
<sequence length="295" mass="33768">MKTQPIFNILEGFDFSHLKNPEFKEDAVREELVVPIIKGLGYSASKPYQIIRSRQLLHPFVSIGSKRHPINIIPDYLFEVNDRPAWIMDAKAPGEMLVKSKHVEQAYSYAIHSEVRVNYFALCNGNEFVLYNISKNDPVLQFSLEAISLYWGDLQRFLKPDAIFNNDQHKLAKDLGLHLKRLGFDHFESMFFPAVPITNIGQLDPDMYSISGAVNIDGQRYVVTFDFDALAFQQLKGRIPESAFNDLSKRDVNGPRKCFSFANNAFVVNIDCIIGNQLEENTDEIFQPLIVNRFV</sequence>
<dbReference type="RefSeq" id="WP_109415651.1">
    <property type="nucleotide sequence ID" value="NZ_QEAS01000007.1"/>
</dbReference>
<dbReference type="Proteomes" id="UP000245647">
    <property type="component" value="Unassembled WGS sequence"/>
</dbReference>
<keyword evidence="1" id="KW-0255">Endonuclease</keyword>
<keyword evidence="1" id="KW-0378">Hydrolase</keyword>
<proteinExistence type="predicted"/>
<evidence type="ECO:0000313" key="2">
    <source>
        <dbReference type="Proteomes" id="UP000245647"/>
    </source>
</evidence>
<evidence type="ECO:0000313" key="1">
    <source>
        <dbReference type="EMBL" id="PWG80795.1"/>
    </source>
</evidence>
<organism evidence="1 2">
    <name type="scientific">Pararcticibacter amylolyticus</name>
    <dbReference type="NCBI Taxonomy" id="2173175"/>
    <lineage>
        <taxon>Bacteria</taxon>
        <taxon>Pseudomonadati</taxon>
        <taxon>Bacteroidota</taxon>
        <taxon>Sphingobacteriia</taxon>
        <taxon>Sphingobacteriales</taxon>
        <taxon>Sphingobacteriaceae</taxon>
        <taxon>Pararcticibacter</taxon>
    </lineage>
</organism>
<protein>
    <submittedName>
        <fullName evidence="1">Restriction endonuclease</fullName>
    </submittedName>
</protein>
<comment type="caution">
    <text evidence="1">The sequence shown here is derived from an EMBL/GenBank/DDBJ whole genome shotgun (WGS) entry which is preliminary data.</text>
</comment>
<dbReference type="Gene3D" id="3.90.1570.30">
    <property type="match status" value="1"/>
</dbReference>
<dbReference type="EMBL" id="QEAS01000007">
    <property type="protein sequence ID" value="PWG80795.1"/>
    <property type="molecule type" value="Genomic_DNA"/>
</dbReference>
<gene>
    <name evidence="1" type="ORF">DDR33_10080</name>
</gene>
<dbReference type="OrthoDB" id="6380146at2"/>
<dbReference type="GO" id="GO:0004519">
    <property type="term" value="F:endonuclease activity"/>
    <property type="evidence" value="ECO:0007669"/>
    <property type="project" value="UniProtKB-KW"/>
</dbReference>
<reference evidence="1 2" key="1">
    <citation type="submission" date="2018-04" db="EMBL/GenBank/DDBJ databases">
        <title>Pedobacter chongqingensis sp. nov., isolated from a rottenly hemp rope.</title>
        <authorList>
            <person name="Cai Y."/>
        </authorList>
    </citation>
    <scope>NUCLEOTIDE SEQUENCE [LARGE SCALE GENOMIC DNA]</scope>
    <source>
        <strain evidence="1 2">FJ4-8</strain>
    </source>
</reference>
<keyword evidence="1" id="KW-0540">Nuclease</keyword>
<accession>A0A2U2PH99</accession>
<name>A0A2U2PH99_9SPHI</name>